<feature type="domain" description="WW" evidence="5">
    <location>
        <begin position="210"/>
        <end position="238"/>
    </location>
</feature>
<protein>
    <submittedName>
        <fullName evidence="7">Uncharacterized protein</fullName>
    </submittedName>
</protein>
<comment type="caution">
    <text evidence="7">The sequence shown here is derived from an EMBL/GenBank/DDBJ whole genome shotgun (WGS) entry which is preliminary data.</text>
</comment>
<dbReference type="Pfam" id="PF00076">
    <property type="entry name" value="RRM_1"/>
    <property type="match status" value="1"/>
</dbReference>
<reference evidence="7 8" key="1">
    <citation type="submission" date="2020-04" db="EMBL/GenBank/DDBJ databases">
        <title>Perkinsus olseni comparative genomics.</title>
        <authorList>
            <person name="Bogema D.R."/>
        </authorList>
    </citation>
    <scope>NUCLEOTIDE SEQUENCE [LARGE SCALE GENOMIC DNA]</scope>
    <source>
        <strain evidence="7">ATCC PRA-205</strain>
    </source>
</reference>
<feature type="domain" description="RRM" evidence="6">
    <location>
        <begin position="93"/>
        <end position="183"/>
    </location>
</feature>
<dbReference type="Gene3D" id="2.20.70.10">
    <property type="match status" value="1"/>
</dbReference>
<dbReference type="CDD" id="cd00201">
    <property type="entry name" value="WW"/>
    <property type="match status" value="1"/>
</dbReference>
<feature type="compositionally biased region" description="Acidic residues" evidence="4">
    <location>
        <begin position="258"/>
        <end position="267"/>
    </location>
</feature>
<dbReference type="InterPro" id="IPR036020">
    <property type="entry name" value="WW_dom_sf"/>
</dbReference>
<dbReference type="PROSITE" id="PS50102">
    <property type="entry name" value="RRM"/>
    <property type="match status" value="1"/>
</dbReference>
<accession>A0A7J6TPU6</accession>
<keyword evidence="2 3" id="KW-0694">RNA-binding</keyword>
<evidence type="ECO:0000259" key="6">
    <source>
        <dbReference type="PROSITE" id="PS50102"/>
    </source>
</evidence>
<dbReference type="SUPFAM" id="SSF54928">
    <property type="entry name" value="RNA-binding domain, RBD"/>
    <property type="match status" value="1"/>
</dbReference>
<evidence type="ECO:0000313" key="8">
    <source>
        <dbReference type="Proteomes" id="UP000574390"/>
    </source>
</evidence>
<dbReference type="AlphaFoldDB" id="A0A7J6TPU6"/>
<dbReference type="Gene3D" id="3.30.70.330">
    <property type="match status" value="1"/>
</dbReference>
<dbReference type="EMBL" id="JABANM010005759">
    <property type="protein sequence ID" value="KAF4747065.1"/>
    <property type="molecule type" value="Genomic_DNA"/>
</dbReference>
<feature type="compositionally biased region" description="Low complexity" evidence="4">
    <location>
        <begin position="30"/>
        <end position="49"/>
    </location>
</feature>
<dbReference type="PANTHER" id="PTHR24012">
    <property type="entry name" value="RNA BINDING PROTEIN"/>
    <property type="match status" value="1"/>
</dbReference>
<dbReference type="InterPro" id="IPR012677">
    <property type="entry name" value="Nucleotide-bd_a/b_plait_sf"/>
</dbReference>
<evidence type="ECO:0000313" key="7">
    <source>
        <dbReference type="EMBL" id="KAF4747065.1"/>
    </source>
</evidence>
<evidence type="ECO:0000256" key="1">
    <source>
        <dbReference type="ARBA" id="ARBA00022737"/>
    </source>
</evidence>
<feature type="compositionally biased region" description="Acidic residues" evidence="4">
    <location>
        <begin position="50"/>
        <end position="59"/>
    </location>
</feature>
<evidence type="ECO:0000256" key="2">
    <source>
        <dbReference type="ARBA" id="ARBA00022884"/>
    </source>
</evidence>
<evidence type="ECO:0000259" key="5">
    <source>
        <dbReference type="PROSITE" id="PS50020"/>
    </source>
</evidence>
<organism evidence="7 8">
    <name type="scientific">Perkinsus olseni</name>
    <name type="common">Perkinsus atlanticus</name>
    <dbReference type="NCBI Taxonomy" id="32597"/>
    <lineage>
        <taxon>Eukaryota</taxon>
        <taxon>Sar</taxon>
        <taxon>Alveolata</taxon>
        <taxon>Perkinsozoa</taxon>
        <taxon>Perkinsea</taxon>
        <taxon>Perkinsida</taxon>
        <taxon>Perkinsidae</taxon>
        <taxon>Perkinsus</taxon>
    </lineage>
</organism>
<dbReference type="InterPro" id="IPR000504">
    <property type="entry name" value="RRM_dom"/>
</dbReference>
<evidence type="ECO:0000256" key="3">
    <source>
        <dbReference type="PROSITE-ProRule" id="PRU00176"/>
    </source>
</evidence>
<dbReference type="InterPro" id="IPR035979">
    <property type="entry name" value="RBD_domain_sf"/>
</dbReference>
<gene>
    <name evidence="7" type="ORF">FOZ62_024787</name>
</gene>
<feature type="region of interest" description="Disordered" evidence="4">
    <location>
        <begin position="234"/>
        <end position="267"/>
    </location>
</feature>
<dbReference type="GO" id="GO:0003723">
    <property type="term" value="F:RNA binding"/>
    <property type="evidence" value="ECO:0007669"/>
    <property type="project" value="UniProtKB-UniRule"/>
</dbReference>
<dbReference type="SUPFAM" id="SSF51045">
    <property type="entry name" value="WW domain"/>
    <property type="match status" value="1"/>
</dbReference>
<feature type="region of interest" description="Disordered" evidence="4">
    <location>
        <begin position="1"/>
        <end position="81"/>
    </location>
</feature>
<name>A0A7J6TPU6_PEROL</name>
<dbReference type="SMART" id="SM00360">
    <property type="entry name" value="RRM"/>
    <property type="match status" value="1"/>
</dbReference>
<sequence length="267" mass="29095">MSSSEEASLVVDLDTSEVESSSIVDGGVGATTTTTTAAVVLDSSSSIANADDDGGDVSQEEDHNTTEEEGQQQQQPPAKVQRTEIKIDGVPENKVFIGCIPQTVSDERLKRELRGIGSSTEERSQARKILGLCYVRDGQQSDRGVAFVTFSTREEAQDCVNEMNGKFVFKNANRPIHAKLTCEKLHENLSGTVFDRAPSIYGKKLPHTHWTEYTADDTGLVYYNNDATGDSVWEKPECLAEAEEDLPVEPSPTPETESGGDEEIQCD</sequence>
<dbReference type="PROSITE" id="PS50020">
    <property type="entry name" value="WW_DOMAIN_2"/>
    <property type="match status" value="1"/>
</dbReference>
<proteinExistence type="predicted"/>
<evidence type="ECO:0000256" key="4">
    <source>
        <dbReference type="SAM" id="MobiDB-lite"/>
    </source>
</evidence>
<dbReference type="Proteomes" id="UP000574390">
    <property type="component" value="Unassembled WGS sequence"/>
</dbReference>
<keyword evidence="1" id="KW-0677">Repeat</keyword>
<dbReference type="InterPro" id="IPR001202">
    <property type="entry name" value="WW_dom"/>
</dbReference>